<dbReference type="Proteomes" id="UP000085678">
    <property type="component" value="Unplaced"/>
</dbReference>
<accession>A0A1S3H1V6</accession>
<evidence type="ECO:0000313" key="7">
    <source>
        <dbReference type="RefSeq" id="XP_013380016.1"/>
    </source>
</evidence>
<evidence type="ECO:0000313" key="3">
    <source>
        <dbReference type="Proteomes" id="UP000085678"/>
    </source>
</evidence>
<dbReference type="PANTHER" id="PTHR46628:SF1">
    <property type="entry name" value="PIRNA BIOGENESIS PROTEIN EXD1"/>
    <property type="match status" value="1"/>
</dbReference>
<dbReference type="InterPro" id="IPR002562">
    <property type="entry name" value="3'-5'_exonuclease_dom"/>
</dbReference>
<dbReference type="GO" id="GO:0003676">
    <property type="term" value="F:nucleic acid binding"/>
    <property type="evidence" value="ECO:0007669"/>
    <property type="project" value="InterPro"/>
</dbReference>
<dbReference type="RefSeq" id="XP_013380009.1">
    <property type="nucleotide sequence ID" value="XM_013524555.1"/>
</dbReference>
<dbReference type="GO" id="GO:0034587">
    <property type="term" value="P:piRNA processing"/>
    <property type="evidence" value="ECO:0007669"/>
    <property type="project" value="TreeGrafter"/>
</dbReference>
<dbReference type="GeneID" id="106151321"/>
<keyword evidence="3" id="KW-1185">Reference proteome</keyword>
<dbReference type="GO" id="GO:1990923">
    <property type="term" value="C:PET complex"/>
    <property type="evidence" value="ECO:0007669"/>
    <property type="project" value="TreeGrafter"/>
</dbReference>
<dbReference type="RefSeq" id="XP_013380003.1">
    <property type="nucleotide sequence ID" value="XM_013524549.1"/>
</dbReference>
<dbReference type="InterPro" id="IPR036397">
    <property type="entry name" value="RNaseH_sf"/>
</dbReference>
<evidence type="ECO:0000313" key="6">
    <source>
        <dbReference type="RefSeq" id="XP_013380009.1"/>
    </source>
</evidence>
<protein>
    <submittedName>
        <fullName evidence="4 5">PiRNA biogenesis protein EXD1</fullName>
    </submittedName>
</protein>
<dbReference type="RefSeq" id="XP_013380016.1">
    <property type="nucleotide sequence ID" value="XM_013524562.1"/>
</dbReference>
<dbReference type="PANTHER" id="PTHR46628">
    <property type="entry name" value="PIRNA BIOGENESIS PROTEIN EXD1"/>
    <property type="match status" value="1"/>
</dbReference>
<dbReference type="RefSeq" id="XP_013379994.1">
    <property type="nucleotide sequence ID" value="XM_013524540.1"/>
</dbReference>
<dbReference type="InterPro" id="IPR012337">
    <property type="entry name" value="RNaseH-like_sf"/>
</dbReference>
<dbReference type="AlphaFoldDB" id="A0A1S3H1V6"/>
<evidence type="ECO:0000313" key="4">
    <source>
        <dbReference type="RefSeq" id="XP_013379994.1"/>
    </source>
</evidence>
<feature type="region of interest" description="Disordered" evidence="1">
    <location>
        <begin position="315"/>
        <end position="348"/>
    </location>
</feature>
<dbReference type="SUPFAM" id="SSF53098">
    <property type="entry name" value="Ribonuclease H-like"/>
    <property type="match status" value="1"/>
</dbReference>
<dbReference type="InterPro" id="IPR052144">
    <property type="entry name" value="piRNA_biogenesis_EXD1"/>
</dbReference>
<dbReference type="OrthoDB" id="26838at2759"/>
<sequence length="348" mass="40105">MSKSKGARAHRAREYMHTLVDTRERLDTALKTLRSVSEEGPNLAVDGEGFDYSRRGRLSLIVIATRDHVFLFDIVKLGKRVFDRGLRKILEDPTREKLMFDCREDSDILWHQYNVELDGVLDIQLLQVMFCRRDDSDLSPFGRQRGALAPCVKVLSLLHCLEQYADDVTSTKIKKSVGSTFAQSPEQWMVRPIPSDMIKYACVDVSTLFVLYDKMKMGKRNMRRLKVASARYVSLKRSIKKRRYDIFERNGYLPLNVIPEKGHVDFSPYQSSKGPKCVGCQRRFPREAFTKTQLRNGEQKCKVCRKVKHSIDVQRNKEENCESDSSEDDSDTSEDDSSVSTSDNDDDY</sequence>
<name>A0A1S3H1V6_LINAN</name>
<feature type="compositionally biased region" description="Acidic residues" evidence="1">
    <location>
        <begin position="321"/>
        <end position="348"/>
    </location>
</feature>
<proteinExistence type="predicted"/>
<evidence type="ECO:0000313" key="5">
    <source>
        <dbReference type="RefSeq" id="XP_013380003.1"/>
    </source>
</evidence>
<evidence type="ECO:0000259" key="2">
    <source>
        <dbReference type="SMART" id="SM00474"/>
    </source>
</evidence>
<dbReference type="GO" id="GO:0008408">
    <property type="term" value="F:3'-5' exonuclease activity"/>
    <property type="evidence" value="ECO:0007669"/>
    <property type="project" value="InterPro"/>
</dbReference>
<reference evidence="4 5" key="1">
    <citation type="submission" date="2025-04" db="UniProtKB">
        <authorList>
            <consortium name="RefSeq"/>
        </authorList>
    </citation>
    <scope>IDENTIFICATION</scope>
    <source>
        <tissue evidence="4 5">Gonads</tissue>
    </source>
</reference>
<organism evidence="3 5">
    <name type="scientific">Lingula anatina</name>
    <name type="common">Brachiopod</name>
    <name type="synonym">Lingula unguis</name>
    <dbReference type="NCBI Taxonomy" id="7574"/>
    <lineage>
        <taxon>Eukaryota</taxon>
        <taxon>Metazoa</taxon>
        <taxon>Spiralia</taxon>
        <taxon>Lophotrochozoa</taxon>
        <taxon>Brachiopoda</taxon>
        <taxon>Linguliformea</taxon>
        <taxon>Lingulata</taxon>
        <taxon>Lingulida</taxon>
        <taxon>Linguloidea</taxon>
        <taxon>Lingulidae</taxon>
        <taxon>Lingula</taxon>
    </lineage>
</organism>
<dbReference type="Pfam" id="PF01612">
    <property type="entry name" value="DNA_pol_A_exo1"/>
    <property type="match status" value="1"/>
</dbReference>
<gene>
    <name evidence="4 5 6 7" type="primary">LOC106151321</name>
</gene>
<evidence type="ECO:0000256" key="1">
    <source>
        <dbReference type="SAM" id="MobiDB-lite"/>
    </source>
</evidence>
<dbReference type="Gene3D" id="3.30.420.10">
    <property type="entry name" value="Ribonuclease H-like superfamily/Ribonuclease H"/>
    <property type="match status" value="1"/>
</dbReference>
<dbReference type="SMART" id="SM00474">
    <property type="entry name" value="35EXOc"/>
    <property type="match status" value="1"/>
</dbReference>
<dbReference type="KEGG" id="lak:106151321"/>
<dbReference type="STRING" id="7574.A0A1S3H1V6"/>
<feature type="domain" description="3'-5' exonuclease" evidence="2">
    <location>
        <begin position="17"/>
        <end position="220"/>
    </location>
</feature>